<reference evidence="1 2" key="1">
    <citation type="journal article" date="2018" name="New Phytol.">
        <title>Phylogenomics of Endogonaceae and evolution of mycorrhizas within Mucoromycota.</title>
        <authorList>
            <person name="Chang Y."/>
            <person name="Desiro A."/>
            <person name="Na H."/>
            <person name="Sandor L."/>
            <person name="Lipzen A."/>
            <person name="Clum A."/>
            <person name="Barry K."/>
            <person name="Grigoriev I.V."/>
            <person name="Martin F.M."/>
            <person name="Stajich J.E."/>
            <person name="Smith M.E."/>
            <person name="Bonito G."/>
            <person name="Spatafora J.W."/>
        </authorList>
    </citation>
    <scope>NUCLEOTIDE SEQUENCE [LARGE SCALE GENOMIC DNA]</scope>
    <source>
        <strain evidence="1 2">GMNB39</strain>
    </source>
</reference>
<evidence type="ECO:0000313" key="2">
    <source>
        <dbReference type="Proteomes" id="UP000268093"/>
    </source>
</evidence>
<accession>A0A433CZJ4</accession>
<dbReference type="Proteomes" id="UP000268093">
    <property type="component" value="Unassembled WGS sequence"/>
</dbReference>
<protein>
    <submittedName>
        <fullName evidence="1">Uncharacterized protein</fullName>
    </submittedName>
</protein>
<sequence length="123" mass="13638">MNGILQENAKQPTSINSHPAHNFRICEILPFSAHFPDTHIVPAPVFAHVADQPANKTPHVVRDGRAVLVVEVHGVQELTVDVQLEVVIRTVSNPHGPRSPIPFQMRQLNLGQFLRSVNAIHDL</sequence>
<proteinExistence type="predicted"/>
<comment type="caution">
    <text evidence="1">The sequence shown here is derived from an EMBL/GenBank/DDBJ whole genome shotgun (WGS) entry which is preliminary data.</text>
</comment>
<gene>
    <name evidence="1" type="ORF">BC936DRAFT_150077</name>
</gene>
<dbReference type="AlphaFoldDB" id="A0A433CZJ4"/>
<keyword evidence="2" id="KW-1185">Reference proteome</keyword>
<evidence type="ECO:0000313" key="1">
    <source>
        <dbReference type="EMBL" id="RUP44013.1"/>
    </source>
</evidence>
<organism evidence="1 2">
    <name type="scientific">Jimgerdemannia flammicorona</name>
    <dbReference type="NCBI Taxonomy" id="994334"/>
    <lineage>
        <taxon>Eukaryota</taxon>
        <taxon>Fungi</taxon>
        <taxon>Fungi incertae sedis</taxon>
        <taxon>Mucoromycota</taxon>
        <taxon>Mucoromycotina</taxon>
        <taxon>Endogonomycetes</taxon>
        <taxon>Endogonales</taxon>
        <taxon>Endogonaceae</taxon>
        <taxon>Jimgerdemannia</taxon>
    </lineage>
</organism>
<name>A0A433CZJ4_9FUNG</name>
<dbReference type="EMBL" id="RBNI01009802">
    <property type="protein sequence ID" value="RUP44013.1"/>
    <property type="molecule type" value="Genomic_DNA"/>
</dbReference>